<accession>A0A1H0WWN5</accession>
<organism evidence="1 2">
    <name type="scientific">Ectopseudomonas guguanensis</name>
    <dbReference type="NCBI Taxonomy" id="1198456"/>
    <lineage>
        <taxon>Bacteria</taxon>
        <taxon>Pseudomonadati</taxon>
        <taxon>Pseudomonadota</taxon>
        <taxon>Gammaproteobacteria</taxon>
        <taxon>Pseudomonadales</taxon>
        <taxon>Pseudomonadaceae</taxon>
        <taxon>Ectopseudomonas</taxon>
    </lineage>
</organism>
<sequence>MWIVALVLASLLLLLSLMLASVLLIGQTLCASRNTAELELPTGAEPQPSVPSNAQDPWPAWAIPH</sequence>
<dbReference type="EMBL" id="FNJJ01000008">
    <property type="protein sequence ID" value="SDP95133.1"/>
    <property type="molecule type" value="Genomic_DNA"/>
</dbReference>
<dbReference type="GeneID" id="300932355"/>
<gene>
    <name evidence="1" type="ORF">SAMN05216213_10895</name>
</gene>
<evidence type="ECO:0000313" key="2">
    <source>
        <dbReference type="Proteomes" id="UP000199460"/>
    </source>
</evidence>
<keyword evidence="2" id="KW-1185">Reference proteome</keyword>
<proteinExistence type="predicted"/>
<dbReference type="AlphaFoldDB" id="A0A1H0WWN5"/>
<evidence type="ECO:0000313" key="1">
    <source>
        <dbReference type="EMBL" id="SDP95133.1"/>
    </source>
</evidence>
<reference evidence="2" key="1">
    <citation type="submission" date="2016-10" db="EMBL/GenBank/DDBJ databases">
        <authorList>
            <person name="Varghese N."/>
            <person name="Submissions S."/>
        </authorList>
    </citation>
    <scope>NUCLEOTIDE SEQUENCE [LARGE SCALE GENOMIC DNA]</scope>
    <source>
        <strain evidence="2">JCM 18416</strain>
    </source>
</reference>
<dbReference type="Proteomes" id="UP000199460">
    <property type="component" value="Unassembled WGS sequence"/>
</dbReference>
<protein>
    <submittedName>
        <fullName evidence="1">Uncharacterized protein</fullName>
    </submittedName>
</protein>
<name>A0A1H0WWN5_9GAMM</name>
<dbReference type="OrthoDB" id="7028451at2"/>
<dbReference type="RefSeq" id="WP_090431532.1">
    <property type="nucleotide sequence ID" value="NZ_CP040349.1"/>
</dbReference>